<accession>A0ABN7VJS9</accession>
<evidence type="ECO:0000313" key="1">
    <source>
        <dbReference type="EMBL" id="CAG8775358.1"/>
    </source>
</evidence>
<gene>
    <name evidence="1" type="ORF">GMARGA_LOCUS19009</name>
</gene>
<protein>
    <submittedName>
        <fullName evidence="1">6830_t:CDS:1</fullName>
    </submittedName>
</protein>
<evidence type="ECO:0000313" key="2">
    <source>
        <dbReference type="Proteomes" id="UP000789901"/>
    </source>
</evidence>
<organism evidence="1 2">
    <name type="scientific">Gigaspora margarita</name>
    <dbReference type="NCBI Taxonomy" id="4874"/>
    <lineage>
        <taxon>Eukaryota</taxon>
        <taxon>Fungi</taxon>
        <taxon>Fungi incertae sedis</taxon>
        <taxon>Mucoromycota</taxon>
        <taxon>Glomeromycotina</taxon>
        <taxon>Glomeromycetes</taxon>
        <taxon>Diversisporales</taxon>
        <taxon>Gigasporaceae</taxon>
        <taxon>Gigaspora</taxon>
    </lineage>
</organism>
<sequence length="75" mass="8985">MVKQLTELDQNQEYCNEYYWNIDKLTLPNDSEEGPSNSFIATSEQIIECLEVRVQYLEETNEQLTSFFKEQILHY</sequence>
<dbReference type="Proteomes" id="UP000789901">
    <property type="component" value="Unassembled WGS sequence"/>
</dbReference>
<name>A0ABN7VJS9_GIGMA</name>
<proteinExistence type="predicted"/>
<reference evidence="1 2" key="1">
    <citation type="submission" date="2021-06" db="EMBL/GenBank/DDBJ databases">
        <authorList>
            <person name="Kallberg Y."/>
            <person name="Tangrot J."/>
            <person name="Rosling A."/>
        </authorList>
    </citation>
    <scope>NUCLEOTIDE SEQUENCE [LARGE SCALE GENOMIC DNA]</scope>
    <source>
        <strain evidence="1 2">120-4 pot B 10/14</strain>
    </source>
</reference>
<comment type="caution">
    <text evidence="1">The sequence shown here is derived from an EMBL/GenBank/DDBJ whole genome shotgun (WGS) entry which is preliminary data.</text>
</comment>
<keyword evidence="2" id="KW-1185">Reference proteome</keyword>
<dbReference type="EMBL" id="CAJVQB010015584">
    <property type="protein sequence ID" value="CAG8775358.1"/>
    <property type="molecule type" value="Genomic_DNA"/>
</dbReference>